<accession>A0A0K1E6G9</accession>
<protein>
    <recommendedName>
        <fullName evidence="3">Acetyltransferase</fullName>
    </recommendedName>
</protein>
<evidence type="ECO:0008006" key="3">
    <source>
        <dbReference type="Google" id="ProtNLM"/>
    </source>
</evidence>
<dbReference type="OrthoDB" id="5481086at2"/>
<organism evidence="1 2">
    <name type="scientific">Chondromyces crocatus</name>
    <dbReference type="NCBI Taxonomy" id="52"/>
    <lineage>
        <taxon>Bacteria</taxon>
        <taxon>Pseudomonadati</taxon>
        <taxon>Myxococcota</taxon>
        <taxon>Polyangia</taxon>
        <taxon>Polyangiales</taxon>
        <taxon>Polyangiaceae</taxon>
        <taxon>Chondromyces</taxon>
    </lineage>
</organism>
<name>A0A0K1E6G9_CHOCO</name>
<reference evidence="1 2" key="1">
    <citation type="submission" date="2015-07" db="EMBL/GenBank/DDBJ databases">
        <title>Genome analysis of myxobacterium Chondromyces crocatus Cm c5 reveals a high potential for natural compound synthesis and the genetic basis for the loss of fruiting body formation.</title>
        <authorList>
            <person name="Zaburannyi N."/>
            <person name="Bunk B."/>
            <person name="Maier J."/>
            <person name="Overmann J."/>
            <person name="Mueller R."/>
        </authorList>
    </citation>
    <scope>NUCLEOTIDE SEQUENCE [LARGE SCALE GENOMIC DNA]</scope>
    <source>
        <strain evidence="1 2">Cm c5</strain>
    </source>
</reference>
<gene>
    <name evidence="1" type="ORF">CMC5_002620</name>
</gene>
<sequence length="585" mass="63325">MRTVSRCFAVSLLVATLSGCVTEVTLDETPSPSALGVGESRDIELRFLRFDVEQFKQSLTLDDLQALPTRVLEDTWLLDLDMSSLVQNSLQQVAYLPPAEAATLAQPARNLWKLLNLTAESTDLRGTRLEPLLGVGKAVGLPPSLILADLAQVNENDALISTEITARAVLDNVVATHPNAQLRKGPKDAAHPDGLHPVTPGAIPVYLIDVVNSFAGLAERFGPAPAWEEGAPAHPGFVVASSPVSAATEAFRMTVKVDLNALPYKGVDATNVSAASVNSTGGQIDEIFDFSQPDWLALDGLAEDLRVGELTMAIGENAAFLPSGDSREPLPRGNSPVWQTPPWEMEHILATAGYARAQTISAHCTTYAPQGTVEEPFEAVEVCMDETGWVDIRVDPSVILEEPPPPPSYFWDVLLEVAQVRLHDGGLSEGDANVEITVREVPVGVSTETLVTKIRENIQGNPAALRGVAEQLNDNTTGDADFYYYRTSDDKDWLYFIAASDLRLDEEGNPVRAYGYVKPGFYADAGLSEKVSTREAVDGDATHEKVRIEPGASVYFEDDQGAVYRIDAGDKPSRHRIALTLTRTR</sequence>
<dbReference type="EMBL" id="CP012159">
    <property type="protein sequence ID" value="AKT36148.1"/>
    <property type="molecule type" value="Genomic_DNA"/>
</dbReference>
<dbReference type="Proteomes" id="UP000067626">
    <property type="component" value="Chromosome"/>
</dbReference>
<evidence type="ECO:0000313" key="2">
    <source>
        <dbReference type="Proteomes" id="UP000067626"/>
    </source>
</evidence>
<dbReference type="PROSITE" id="PS51257">
    <property type="entry name" value="PROKAR_LIPOPROTEIN"/>
    <property type="match status" value="1"/>
</dbReference>
<keyword evidence="2" id="KW-1185">Reference proteome</keyword>
<dbReference type="KEGG" id="ccro:CMC5_002620"/>
<evidence type="ECO:0000313" key="1">
    <source>
        <dbReference type="EMBL" id="AKT36148.1"/>
    </source>
</evidence>
<dbReference type="AlphaFoldDB" id="A0A0K1E6G9"/>
<dbReference type="STRING" id="52.CMC5_002620"/>
<proteinExistence type="predicted"/>
<dbReference type="RefSeq" id="WP_050428713.1">
    <property type="nucleotide sequence ID" value="NZ_CP012159.1"/>
</dbReference>